<protein>
    <submittedName>
        <fullName evidence="2">Uncharacterized protein</fullName>
    </submittedName>
</protein>
<dbReference type="AlphaFoldDB" id="A0A168GPM9"/>
<keyword evidence="1" id="KW-0732">Signal</keyword>
<organism evidence="2 3">
    <name type="scientific">Akanthomyces lecanii RCEF 1005</name>
    <dbReference type="NCBI Taxonomy" id="1081108"/>
    <lineage>
        <taxon>Eukaryota</taxon>
        <taxon>Fungi</taxon>
        <taxon>Dikarya</taxon>
        <taxon>Ascomycota</taxon>
        <taxon>Pezizomycotina</taxon>
        <taxon>Sordariomycetes</taxon>
        <taxon>Hypocreomycetidae</taxon>
        <taxon>Hypocreales</taxon>
        <taxon>Cordycipitaceae</taxon>
        <taxon>Akanthomyces</taxon>
        <taxon>Cordyceps confragosa</taxon>
    </lineage>
</organism>
<gene>
    <name evidence="2" type="ORF">LEL_06438</name>
</gene>
<sequence length="202" mass="23067">MLRFPCILVAIAAFLTLANAITIDPDLPDGVYQINYSRDRDSKVLALTYFDTPHDVNITAVKFNGNRKFKERKPYCMQEDARLASVKIETNFMCADDQLKAMNMLANWCEMAAYVQTSAMVVAIYNDMLWYVCNWATSYDFKDAHASQRCSKGEILIVDGVLDRCGVGKRAELYFGGWQKSYGRSHRFGDICAGKEREQRQH</sequence>
<dbReference type="STRING" id="1081108.A0A168GPM9"/>
<dbReference type="Proteomes" id="UP000076881">
    <property type="component" value="Unassembled WGS sequence"/>
</dbReference>
<name>A0A168GPM9_CORDF</name>
<accession>A0A168GPM9</accession>
<keyword evidence="3" id="KW-1185">Reference proteome</keyword>
<reference evidence="2 3" key="1">
    <citation type="journal article" date="2016" name="Genome Biol. Evol.">
        <title>Divergent and convergent evolution of fungal pathogenicity.</title>
        <authorList>
            <person name="Shang Y."/>
            <person name="Xiao G."/>
            <person name="Zheng P."/>
            <person name="Cen K."/>
            <person name="Zhan S."/>
            <person name="Wang C."/>
        </authorList>
    </citation>
    <scope>NUCLEOTIDE SEQUENCE [LARGE SCALE GENOMIC DNA]</scope>
    <source>
        <strain evidence="2 3">RCEF 1005</strain>
    </source>
</reference>
<evidence type="ECO:0000313" key="2">
    <source>
        <dbReference type="EMBL" id="OAA76754.1"/>
    </source>
</evidence>
<proteinExistence type="predicted"/>
<evidence type="ECO:0000313" key="3">
    <source>
        <dbReference type="Proteomes" id="UP000076881"/>
    </source>
</evidence>
<feature type="chain" id="PRO_5007897284" evidence="1">
    <location>
        <begin position="21"/>
        <end position="202"/>
    </location>
</feature>
<evidence type="ECO:0000256" key="1">
    <source>
        <dbReference type="SAM" id="SignalP"/>
    </source>
</evidence>
<comment type="caution">
    <text evidence="2">The sequence shown here is derived from an EMBL/GenBank/DDBJ whole genome shotgun (WGS) entry which is preliminary data.</text>
</comment>
<dbReference type="OrthoDB" id="4946768at2759"/>
<feature type="signal peptide" evidence="1">
    <location>
        <begin position="1"/>
        <end position="20"/>
    </location>
</feature>
<dbReference type="EMBL" id="AZHF01000004">
    <property type="protein sequence ID" value="OAA76754.1"/>
    <property type="molecule type" value="Genomic_DNA"/>
</dbReference>